<evidence type="ECO:0000313" key="7">
    <source>
        <dbReference type="Proteomes" id="UP000250744"/>
    </source>
</evidence>
<dbReference type="PANTHER" id="PTHR42734">
    <property type="entry name" value="METAL TRANSPORT SYSTEM ATP-BINDING PROTEIN TM_0124-RELATED"/>
    <property type="match status" value="1"/>
</dbReference>
<gene>
    <name evidence="6" type="ORF">DN062_07270</name>
</gene>
<dbReference type="PRINTS" id="PR01868">
    <property type="entry name" value="ABCEFAMILY"/>
</dbReference>
<evidence type="ECO:0000256" key="4">
    <source>
        <dbReference type="ARBA" id="ARBA00022840"/>
    </source>
</evidence>
<sequence length="210" mass="22973">MTSLSAENICIRYGGKTLWQVDRLVLPASRLIHLQGANGSGKTTLMKVLSGLLKPDSGKVSVGLNALKVGDGRVCYLHQHPYLFDVTVQENLRLVLDSQRLTKKENAVRLEEAMSWAGLTELACQSARTLSGGQRQALAMARAWLCRPAFWLLDEPTASLDTEATLRFSDLVKQILDEGAGVLLTAHQSGPLSALCHESWVLKEGRLHGK</sequence>
<comment type="caution">
    <text evidence="6">The sequence shown here is derived from an EMBL/GenBank/DDBJ whole genome shotgun (WGS) entry which is preliminary data.</text>
</comment>
<feature type="domain" description="ABC transporter" evidence="5">
    <location>
        <begin position="4"/>
        <end position="210"/>
    </location>
</feature>
<dbReference type="RefSeq" id="WP_112158672.1">
    <property type="nucleotide sequence ID" value="NZ_QKRX01000004.1"/>
</dbReference>
<dbReference type="GO" id="GO:0016887">
    <property type="term" value="F:ATP hydrolysis activity"/>
    <property type="evidence" value="ECO:0007669"/>
    <property type="project" value="InterPro"/>
</dbReference>
<evidence type="ECO:0000256" key="3">
    <source>
        <dbReference type="ARBA" id="ARBA00022741"/>
    </source>
</evidence>
<dbReference type="InterPro" id="IPR003593">
    <property type="entry name" value="AAA+_ATPase"/>
</dbReference>
<dbReference type="InterPro" id="IPR050153">
    <property type="entry name" value="Metal_Ion_Import_ABC"/>
</dbReference>
<evidence type="ECO:0000256" key="2">
    <source>
        <dbReference type="ARBA" id="ARBA00022448"/>
    </source>
</evidence>
<dbReference type="InterPro" id="IPR027417">
    <property type="entry name" value="P-loop_NTPase"/>
</dbReference>
<dbReference type="SUPFAM" id="SSF52540">
    <property type="entry name" value="P-loop containing nucleoside triphosphate hydrolases"/>
    <property type="match status" value="1"/>
</dbReference>
<keyword evidence="4 6" id="KW-0067">ATP-binding</keyword>
<reference evidence="6 7" key="1">
    <citation type="submission" date="2018-06" db="EMBL/GenBank/DDBJ databases">
        <title>Nitrincola tibetense sp. nov., isolated from Lake XuguoCo on Tibetan Plateau.</title>
        <authorList>
            <person name="Xing P."/>
        </authorList>
    </citation>
    <scope>NUCLEOTIDE SEQUENCE [LARGE SCALE GENOMIC DNA]</scope>
    <source>
        <strain evidence="7">xg18</strain>
    </source>
</reference>
<comment type="similarity">
    <text evidence="1">Belongs to the ABC transporter superfamily.</text>
</comment>
<keyword evidence="7" id="KW-1185">Reference proteome</keyword>
<keyword evidence="3" id="KW-0547">Nucleotide-binding</keyword>
<organism evidence="6 7">
    <name type="scientific">Nitrincola tibetensis</name>
    <dbReference type="NCBI Taxonomy" id="2219697"/>
    <lineage>
        <taxon>Bacteria</taxon>
        <taxon>Pseudomonadati</taxon>
        <taxon>Pseudomonadota</taxon>
        <taxon>Gammaproteobacteria</taxon>
        <taxon>Oceanospirillales</taxon>
        <taxon>Oceanospirillaceae</taxon>
        <taxon>Nitrincola</taxon>
    </lineage>
</organism>
<evidence type="ECO:0000256" key="1">
    <source>
        <dbReference type="ARBA" id="ARBA00005417"/>
    </source>
</evidence>
<dbReference type="InterPro" id="IPR003439">
    <property type="entry name" value="ABC_transporter-like_ATP-bd"/>
</dbReference>
<accession>A0A364NNV8</accession>
<dbReference type="OrthoDB" id="9800654at2"/>
<keyword evidence="2" id="KW-0813">Transport</keyword>
<dbReference type="GO" id="GO:0005524">
    <property type="term" value="F:ATP binding"/>
    <property type="evidence" value="ECO:0007669"/>
    <property type="project" value="UniProtKB-KW"/>
</dbReference>
<dbReference type="PANTHER" id="PTHR42734:SF17">
    <property type="entry name" value="METAL TRANSPORT SYSTEM ATP-BINDING PROTEIN TM_0124-RELATED"/>
    <property type="match status" value="1"/>
</dbReference>
<protein>
    <submittedName>
        <fullName evidence="6">ABC transporter ATP-binding protein</fullName>
    </submittedName>
</protein>
<dbReference type="Proteomes" id="UP000250744">
    <property type="component" value="Unassembled WGS sequence"/>
</dbReference>
<evidence type="ECO:0000259" key="5">
    <source>
        <dbReference type="PROSITE" id="PS50893"/>
    </source>
</evidence>
<dbReference type="AlphaFoldDB" id="A0A364NNV8"/>
<dbReference type="EMBL" id="QKRX01000004">
    <property type="protein sequence ID" value="RAU18567.1"/>
    <property type="molecule type" value="Genomic_DNA"/>
</dbReference>
<proteinExistence type="inferred from homology"/>
<dbReference type="PROSITE" id="PS00211">
    <property type="entry name" value="ABC_TRANSPORTER_1"/>
    <property type="match status" value="1"/>
</dbReference>
<dbReference type="InterPro" id="IPR013283">
    <property type="entry name" value="RLI1"/>
</dbReference>
<dbReference type="Pfam" id="PF00005">
    <property type="entry name" value="ABC_tran"/>
    <property type="match status" value="1"/>
</dbReference>
<dbReference type="Gene3D" id="3.40.50.300">
    <property type="entry name" value="P-loop containing nucleotide triphosphate hydrolases"/>
    <property type="match status" value="1"/>
</dbReference>
<name>A0A364NNV8_9GAMM</name>
<evidence type="ECO:0000313" key="6">
    <source>
        <dbReference type="EMBL" id="RAU18567.1"/>
    </source>
</evidence>
<dbReference type="InterPro" id="IPR017871">
    <property type="entry name" value="ABC_transporter-like_CS"/>
</dbReference>
<dbReference type="SMART" id="SM00382">
    <property type="entry name" value="AAA"/>
    <property type="match status" value="1"/>
</dbReference>
<dbReference type="PROSITE" id="PS50893">
    <property type="entry name" value="ABC_TRANSPORTER_2"/>
    <property type="match status" value="1"/>
</dbReference>